<keyword evidence="1" id="KW-0472">Membrane</keyword>
<name>A0AAJ4WAV9_9GAMM</name>
<evidence type="ECO:0000313" key="3">
    <source>
        <dbReference type="Proteomes" id="UP000226420"/>
    </source>
</evidence>
<proteinExistence type="predicted"/>
<evidence type="ECO:0000313" key="2">
    <source>
        <dbReference type="EMBL" id="SFC89552.1"/>
    </source>
</evidence>
<protein>
    <submittedName>
        <fullName evidence="2">Uncharacterized protein</fullName>
    </submittedName>
</protein>
<evidence type="ECO:0000256" key="1">
    <source>
        <dbReference type="SAM" id="Phobius"/>
    </source>
</evidence>
<dbReference type="AlphaFoldDB" id="A0AAJ4WAV9"/>
<reference evidence="2 3" key="1">
    <citation type="submission" date="2016-10" db="EMBL/GenBank/DDBJ databases">
        <authorList>
            <person name="Varghese N."/>
            <person name="Submissions S."/>
        </authorList>
    </citation>
    <scope>NUCLEOTIDE SEQUENCE [LARGE SCALE GENOMIC DNA]</scope>
    <source>
        <strain evidence="2 3">DSM 5563</strain>
    </source>
</reference>
<dbReference type="EMBL" id="FOLW01000005">
    <property type="protein sequence ID" value="SFC89552.1"/>
    <property type="molecule type" value="Genomic_DNA"/>
</dbReference>
<organism evidence="2 3">
    <name type="scientific">Pragia fontium DSM 5563 = ATCC 49100</name>
    <dbReference type="NCBI Taxonomy" id="1122977"/>
    <lineage>
        <taxon>Bacteria</taxon>
        <taxon>Pseudomonadati</taxon>
        <taxon>Pseudomonadota</taxon>
        <taxon>Gammaproteobacteria</taxon>
        <taxon>Enterobacterales</taxon>
        <taxon>Budviciaceae</taxon>
        <taxon>Pragia</taxon>
    </lineage>
</organism>
<keyword evidence="1" id="KW-1133">Transmembrane helix</keyword>
<feature type="transmembrane region" description="Helical" evidence="1">
    <location>
        <begin position="20"/>
        <end position="38"/>
    </location>
</feature>
<keyword evidence="1" id="KW-0812">Transmembrane</keyword>
<comment type="caution">
    <text evidence="2">The sequence shown here is derived from an EMBL/GenBank/DDBJ whole genome shotgun (WGS) entry which is preliminary data.</text>
</comment>
<accession>A0AAJ4WAV9</accession>
<sequence length="39" mass="4461">MYMVYHTDKYPKHNYKHSFGWTVLAVTGAVLAIATVSLF</sequence>
<dbReference type="Proteomes" id="UP000226420">
    <property type="component" value="Unassembled WGS sequence"/>
</dbReference>
<gene>
    <name evidence="2" type="ORF">SAMN02745723_105133</name>
</gene>